<dbReference type="Pfam" id="PF00903">
    <property type="entry name" value="Glyoxalase"/>
    <property type="match status" value="1"/>
</dbReference>
<dbReference type="InterPro" id="IPR037523">
    <property type="entry name" value="VOC_core"/>
</dbReference>
<dbReference type="PROSITE" id="PS51819">
    <property type="entry name" value="VOC"/>
    <property type="match status" value="1"/>
</dbReference>
<sequence>MNALNDKSSSAIVAVSDIDRARRFYSDILGLELNDEGMEGVLVYKTGATYLVVYSSEFAGTNKANAVAWDCGPDIDAIVADLGSKGVTFERYEMEGVSYKDGLHDANGFKMVWFKDPDGNILHLNSA</sequence>
<name>A0A2J0YVG0_RHIML</name>
<dbReference type="InterPro" id="IPR004360">
    <property type="entry name" value="Glyas_Fos-R_dOase_dom"/>
</dbReference>
<dbReference type="RefSeq" id="WP_100674262.1">
    <property type="nucleotide sequence ID" value="NZ_NJGD01000019.1"/>
</dbReference>
<feature type="domain" description="VOC" evidence="1">
    <location>
        <begin position="7"/>
        <end position="127"/>
    </location>
</feature>
<accession>A0A2J0YVG0</accession>
<organism evidence="2 3">
    <name type="scientific">Rhizobium meliloti</name>
    <name type="common">Ensifer meliloti</name>
    <name type="synonym">Sinorhizobium meliloti</name>
    <dbReference type="NCBI Taxonomy" id="382"/>
    <lineage>
        <taxon>Bacteria</taxon>
        <taxon>Pseudomonadati</taxon>
        <taxon>Pseudomonadota</taxon>
        <taxon>Alphaproteobacteria</taxon>
        <taxon>Hyphomicrobiales</taxon>
        <taxon>Rhizobiaceae</taxon>
        <taxon>Sinorhizobium/Ensifer group</taxon>
        <taxon>Sinorhizobium</taxon>
    </lineage>
</organism>
<protein>
    <submittedName>
        <fullName evidence="2">Glyoxalase</fullName>
    </submittedName>
</protein>
<dbReference type="CDD" id="cd06587">
    <property type="entry name" value="VOC"/>
    <property type="match status" value="1"/>
</dbReference>
<evidence type="ECO:0000313" key="3">
    <source>
        <dbReference type="Proteomes" id="UP000231987"/>
    </source>
</evidence>
<dbReference type="SUPFAM" id="SSF54593">
    <property type="entry name" value="Glyoxalase/Bleomycin resistance protein/Dihydroxybiphenyl dioxygenase"/>
    <property type="match status" value="1"/>
</dbReference>
<dbReference type="InterPro" id="IPR029068">
    <property type="entry name" value="Glyas_Bleomycin-R_OHBP_Dase"/>
</dbReference>
<comment type="caution">
    <text evidence="2">The sequence shown here is derived from an EMBL/GenBank/DDBJ whole genome shotgun (WGS) entry which is preliminary data.</text>
</comment>
<reference evidence="2 3" key="1">
    <citation type="submission" date="2017-06" db="EMBL/GenBank/DDBJ databases">
        <title>Ensifer strains isolated from leguminous trees and herbs display diverse denitrification phenotypes with some acting as strong N2O sinks.</title>
        <authorList>
            <person name="Woliy K."/>
            <person name="Mania D."/>
            <person name="Bakken L.R."/>
            <person name="Frostegard A."/>
        </authorList>
    </citation>
    <scope>NUCLEOTIDE SEQUENCE [LARGE SCALE GENOMIC DNA]</scope>
    <source>
        <strain evidence="2 3">AC50a</strain>
    </source>
</reference>
<proteinExistence type="predicted"/>
<dbReference type="AlphaFoldDB" id="A0A2J0YVG0"/>
<dbReference type="Proteomes" id="UP000231987">
    <property type="component" value="Unassembled WGS sequence"/>
</dbReference>
<evidence type="ECO:0000259" key="1">
    <source>
        <dbReference type="PROSITE" id="PS51819"/>
    </source>
</evidence>
<dbReference type="EMBL" id="NJGD01000019">
    <property type="protein sequence ID" value="PJR11526.1"/>
    <property type="molecule type" value="Genomic_DNA"/>
</dbReference>
<gene>
    <name evidence="2" type="ORF">CEJ86_27570</name>
</gene>
<evidence type="ECO:0000313" key="2">
    <source>
        <dbReference type="EMBL" id="PJR11526.1"/>
    </source>
</evidence>
<dbReference type="Gene3D" id="3.10.180.10">
    <property type="entry name" value="2,3-Dihydroxybiphenyl 1,2-Dioxygenase, domain 1"/>
    <property type="match status" value="1"/>
</dbReference>